<dbReference type="Gene3D" id="3.40.50.300">
    <property type="entry name" value="P-loop containing nucleotide triphosphate hydrolases"/>
    <property type="match status" value="2"/>
</dbReference>
<reference evidence="11 12" key="1">
    <citation type="submission" date="2015-09" db="EMBL/GenBank/DDBJ databases">
        <authorList>
            <consortium name="Pathogen Informatics"/>
        </authorList>
    </citation>
    <scope>NUCLEOTIDE SEQUENCE [LARGE SCALE GENOMIC DNA]</scope>
    <source>
        <strain evidence="11 12">2789STDY5834902</strain>
    </source>
</reference>
<evidence type="ECO:0000313" key="12">
    <source>
        <dbReference type="Proteomes" id="UP000095454"/>
    </source>
</evidence>
<dbReference type="InterPro" id="IPR015856">
    <property type="entry name" value="ABC_transpr_CbiO/EcfA_su"/>
</dbReference>
<dbReference type="PROSITE" id="PS50893">
    <property type="entry name" value="ABC_TRANSPORTER_2"/>
    <property type="match status" value="2"/>
</dbReference>
<evidence type="ECO:0000256" key="1">
    <source>
        <dbReference type="ARBA" id="ARBA00004236"/>
    </source>
</evidence>
<dbReference type="InterPro" id="IPR027417">
    <property type="entry name" value="P-loop_NTPase"/>
</dbReference>
<feature type="region of interest" description="Disordered" evidence="9">
    <location>
        <begin position="281"/>
        <end position="305"/>
    </location>
</feature>
<dbReference type="GO" id="GO:0042626">
    <property type="term" value="F:ATPase-coupled transmembrane transporter activity"/>
    <property type="evidence" value="ECO:0007669"/>
    <property type="project" value="TreeGrafter"/>
</dbReference>
<evidence type="ECO:0000256" key="2">
    <source>
        <dbReference type="ARBA" id="ARBA00005417"/>
    </source>
</evidence>
<comment type="similarity">
    <text evidence="2">Belongs to the ABC transporter superfamily.</text>
</comment>
<keyword evidence="4" id="KW-1003">Cell membrane</keyword>
<dbReference type="PANTHER" id="PTHR43553">
    <property type="entry name" value="HEAVY METAL TRANSPORTER"/>
    <property type="match status" value="1"/>
</dbReference>
<dbReference type="PROSITE" id="PS00211">
    <property type="entry name" value="ABC_TRANSPORTER_1"/>
    <property type="match status" value="1"/>
</dbReference>
<accession>A0A174M220</accession>
<keyword evidence="8" id="KW-0472">Membrane</keyword>
<keyword evidence="7" id="KW-1278">Translocase</keyword>
<evidence type="ECO:0000256" key="8">
    <source>
        <dbReference type="ARBA" id="ARBA00023136"/>
    </source>
</evidence>
<evidence type="ECO:0000313" key="11">
    <source>
        <dbReference type="EMBL" id="CUP29156.1"/>
    </source>
</evidence>
<dbReference type="CDD" id="cd03225">
    <property type="entry name" value="ABC_cobalt_CbiO_domain1"/>
    <property type="match status" value="2"/>
</dbReference>
<protein>
    <submittedName>
        <fullName evidence="11">Putative HMP/thiamine import ATP-binding protein YkoD</fullName>
        <ecNumber evidence="11">3.6.3.-</ecNumber>
    </submittedName>
</protein>
<dbReference type="EC" id="3.6.3.-" evidence="11"/>
<keyword evidence="5" id="KW-0547">Nucleotide-binding</keyword>
<evidence type="ECO:0000256" key="3">
    <source>
        <dbReference type="ARBA" id="ARBA00022448"/>
    </source>
</evidence>
<dbReference type="InterPro" id="IPR050095">
    <property type="entry name" value="ECF_ABC_transporter_ATP-bd"/>
</dbReference>
<dbReference type="RefSeq" id="WP_055252366.1">
    <property type="nucleotide sequence ID" value="NZ_CABIXX010000032.1"/>
</dbReference>
<comment type="subcellular location">
    <subcellularLocation>
        <location evidence="1">Cell membrane</location>
    </subcellularLocation>
</comment>
<evidence type="ECO:0000256" key="7">
    <source>
        <dbReference type="ARBA" id="ARBA00022967"/>
    </source>
</evidence>
<evidence type="ECO:0000259" key="10">
    <source>
        <dbReference type="PROSITE" id="PS50893"/>
    </source>
</evidence>
<proteinExistence type="inferred from homology"/>
<name>A0A174M220_9ACTN</name>
<dbReference type="NCBIfam" id="NF010167">
    <property type="entry name" value="PRK13648.1"/>
    <property type="match status" value="2"/>
</dbReference>
<keyword evidence="11" id="KW-0378">Hydrolase</keyword>
<dbReference type="EMBL" id="CZAQ01000032">
    <property type="protein sequence ID" value="CUP29156.1"/>
    <property type="molecule type" value="Genomic_DNA"/>
</dbReference>
<dbReference type="InterPro" id="IPR003439">
    <property type="entry name" value="ABC_transporter-like_ATP-bd"/>
</dbReference>
<dbReference type="InterPro" id="IPR003593">
    <property type="entry name" value="AAA+_ATPase"/>
</dbReference>
<evidence type="ECO:0000256" key="5">
    <source>
        <dbReference type="ARBA" id="ARBA00022741"/>
    </source>
</evidence>
<keyword evidence="6 11" id="KW-0067">ATP-binding</keyword>
<dbReference type="PANTHER" id="PTHR43553:SF21">
    <property type="entry name" value="ABC TRANSPORTER ATP-BINDING PROTEIN MA_1418-RELATED"/>
    <property type="match status" value="1"/>
</dbReference>
<keyword evidence="3" id="KW-0813">Transport</keyword>
<gene>
    <name evidence="11" type="primary">ykoD_2</name>
    <name evidence="11" type="ORF">ERS852514_01616</name>
</gene>
<feature type="domain" description="ABC transporter" evidence="10">
    <location>
        <begin position="5"/>
        <end position="245"/>
    </location>
</feature>
<feature type="domain" description="ABC transporter" evidence="10">
    <location>
        <begin position="313"/>
        <end position="544"/>
    </location>
</feature>
<dbReference type="GO" id="GO:0016887">
    <property type="term" value="F:ATP hydrolysis activity"/>
    <property type="evidence" value="ECO:0007669"/>
    <property type="project" value="InterPro"/>
</dbReference>
<dbReference type="SMART" id="SM00382">
    <property type="entry name" value="AAA"/>
    <property type="match status" value="2"/>
</dbReference>
<dbReference type="GO" id="GO:0043190">
    <property type="term" value="C:ATP-binding cassette (ABC) transporter complex"/>
    <property type="evidence" value="ECO:0007669"/>
    <property type="project" value="TreeGrafter"/>
</dbReference>
<evidence type="ECO:0000256" key="4">
    <source>
        <dbReference type="ARBA" id="ARBA00022475"/>
    </source>
</evidence>
<evidence type="ECO:0000256" key="6">
    <source>
        <dbReference type="ARBA" id="ARBA00022840"/>
    </source>
</evidence>
<sequence length="583" mass="63012">METIINVDDVSFSYGTQTEQALSHVSLSVNKGDFIGIIGPSGAGKSTLAACLSGAVPHHYTGAFYGSVLVDGHDTCEVSLTDISQIVGSVLQDIDTQMVASVVEDEMLFGLENFGAPHDQIEQRLCETLKTVGISDLRDREIATLSGGQKQKVAIAAILAMRPRVLVLDEPTAALDPASSTLVFETLREANRALGITIVVVEQKVALLSEYCNRVLVLDHGQIALQGEPHEVFARTDELRTIGVDCPRVTRIFNSLEADGLVSGTPCLDVDEAERLITEIVDPDRATSDTQAPAGSPHAPSLRPHAKDAEPVLTFDHVEFSYPHGGAAVHDLNLTLYPGELVGIVGQNGAGKTTLTKLLTGLLKPASGSVRVTGLDTASVPTSRIAREVATLFQNPDRQICKDTVLDEVAFGLELAGIDRAEALRRAQLVIDRFGLPADEAPFSLSRGQRQMVALASVVVIEPKIVVLDEPTSGLDYRECMTVMETVRTMAERGCAVIMVCHDMEVVSDFAERIVVMANGRILDRGRTHELFSNIELMQRAYVEPPQVIELSRRLASTVSPSFTQVSEVTDIVRITEEMVRRG</sequence>
<evidence type="ECO:0000256" key="9">
    <source>
        <dbReference type="SAM" id="MobiDB-lite"/>
    </source>
</evidence>
<dbReference type="FunFam" id="3.40.50.300:FF:000224">
    <property type="entry name" value="Energy-coupling factor transporter ATP-binding protein EcfA"/>
    <property type="match status" value="2"/>
</dbReference>
<dbReference type="Proteomes" id="UP000095454">
    <property type="component" value="Unassembled WGS sequence"/>
</dbReference>
<dbReference type="Pfam" id="PF00005">
    <property type="entry name" value="ABC_tran"/>
    <property type="match status" value="2"/>
</dbReference>
<dbReference type="AlphaFoldDB" id="A0A174M220"/>
<dbReference type="SUPFAM" id="SSF52540">
    <property type="entry name" value="P-loop containing nucleoside triphosphate hydrolases"/>
    <property type="match status" value="2"/>
</dbReference>
<dbReference type="GO" id="GO:0005524">
    <property type="term" value="F:ATP binding"/>
    <property type="evidence" value="ECO:0007669"/>
    <property type="project" value="UniProtKB-KW"/>
</dbReference>
<organism evidence="11 12">
    <name type="scientific">Collinsella aerofaciens</name>
    <dbReference type="NCBI Taxonomy" id="74426"/>
    <lineage>
        <taxon>Bacteria</taxon>
        <taxon>Bacillati</taxon>
        <taxon>Actinomycetota</taxon>
        <taxon>Coriobacteriia</taxon>
        <taxon>Coriobacteriales</taxon>
        <taxon>Coriobacteriaceae</taxon>
        <taxon>Collinsella</taxon>
    </lineage>
</organism>
<dbReference type="InterPro" id="IPR017871">
    <property type="entry name" value="ABC_transporter-like_CS"/>
</dbReference>